<accession>A0ABV4VXD4</accession>
<evidence type="ECO:0000313" key="1">
    <source>
        <dbReference type="EMBL" id="MFB2653873.1"/>
    </source>
</evidence>
<keyword evidence="2" id="KW-1185">Reference proteome</keyword>
<sequence length="141" mass="15784">MIQAIINRLKTVQGATVREGFYAQGVAKEKMFIFLQPFTDQFGGKNGVNPYRDDLVLQVVAGIAVDKTQTPTADLINLVRTIRTAFYKDERNIEKLSWLPSVISVKESEPCKYIMPEAHEKHALAVLTLSLVNTVKFGESL</sequence>
<organism evidence="1 2">
    <name type="scientific">Shewanella seohaensis</name>
    <dbReference type="NCBI Taxonomy" id="755175"/>
    <lineage>
        <taxon>Bacteria</taxon>
        <taxon>Pseudomonadati</taxon>
        <taxon>Pseudomonadota</taxon>
        <taxon>Gammaproteobacteria</taxon>
        <taxon>Alteromonadales</taxon>
        <taxon>Shewanellaceae</taxon>
        <taxon>Shewanella</taxon>
    </lineage>
</organism>
<protein>
    <submittedName>
        <fullName evidence="1">Uncharacterized protein</fullName>
    </submittedName>
</protein>
<dbReference type="EMBL" id="JBHFGJ010000006">
    <property type="protein sequence ID" value="MFB2653873.1"/>
    <property type="molecule type" value="Genomic_DNA"/>
</dbReference>
<name>A0ABV4VXD4_9GAMM</name>
<evidence type="ECO:0000313" key="2">
    <source>
        <dbReference type="Proteomes" id="UP001576726"/>
    </source>
</evidence>
<proteinExistence type="predicted"/>
<reference evidence="1 2" key="1">
    <citation type="submission" date="2024-09" db="EMBL/GenBank/DDBJ databases">
        <authorList>
            <person name="Zhang Y."/>
        </authorList>
    </citation>
    <scope>NUCLEOTIDE SEQUENCE [LARGE SCALE GENOMIC DNA]</scope>
    <source>
        <strain evidence="1 2">SH314</strain>
    </source>
</reference>
<gene>
    <name evidence="1" type="ORF">ACE02L_14130</name>
</gene>
<dbReference type="Proteomes" id="UP001576726">
    <property type="component" value="Unassembled WGS sequence"/>
</dbReference>
<comment type="caution">
    <text evidence="1">The sequence shown here is derived from an EMBL/GenBank/DDBJ whole genome shotgun (WGS) entry which is preliminary data.</text>
</comment>
<dbReference type="RefSeq" id="WP_374919583.1">
    <property type="nucleotide sequence ID" value="NZ_JBHFGJ010000006.1"/>
</dbReference>